<dbReference type="InterPro" id="IPR000595">
    <property type="entry name" value="cNMP-bd_dom"/>
</dbReference>
<evidence type="ECO:0000313" key="7">
    <source>
        <dbReference type="Proteomes" id="UP000646211"/>
    </source>
</evidence>
<dbReference type="InterPro" id="IPR050397">
    <property type="entry name" value="Env_Response_Regulators"/>
</dbReference>
<dbReference type="RefSeq" id="WP_194312291.1">
    <property type="nucleotide sequence ID" value="NZ_JADHEC010000022.1"/>
</dbReference>
<dbReference type="GO" id="GO:0003677">
    <property type="term" value="F:DNA binding"/>
    <property type="evidence" value="ECO:0007669"/>
    <property type="project" value="UniProtKB-KW"/>
</dbReference>
<dbReference type="PROSITE" id="PS50042">
    <property type="entry name" value="CNMP_BINDING_3"/>
    <property type="match status" value="1"/>
</dbReference>
<dbReference type="EMBL" id="JADHEC010000022">
    <property type="protein sequence ID" value="MBF2709039.1"/>
    <property type="molecule type" value="Genomic_DNA"/>
</dbReference>
<dbReference type="SUPFAM" id="SSF51206">
    <property type="entry name" value="cAMP-binding domain-like"/>
    <property type="match status" value="1"/>
</dbReference>
<dbReference type="PANTHER" id="PTHR24567:SF26">
    <property type="entry name" value="REGULATORY PROTEIN YEIL"/>
    <property type="match status" value="1"/>
</dbReference>
<evidence type="ECO:0000256" key="1">
    <source>
        <dbReference type="ARBA" id="ARBA00023015"/>
    </source>
</evidence>
<name>A0A930Y133_9FLAO</name>
<dbReference type="Gene3D" id="2.60.120.10">
    <property type="entry name" value="Jelly Rolls"/>
    <property type="match status" value="1"/>
</dbReference>
<dbReference type="GO" id="GO:0005829">
    <property type="term" value="C:cytosol"/>
    <property type="evidence" value="ECO:0007669"/>
    <property type="project" value="TreeGrafter"/>
</dbReference>
<comment type="caution">
    <text evidence="6">The sequence shown here is derived from an EMBL/GenBank/DDBJ whole genome shotgun (WGS) entry which is preliminary data.</text>
</comment>
<dbReference type="SUPFAM" id="SSF46785">
    <property type="entry name" value="Winged helix' DNA-binding domain"/>
    <property type="match status" value="1"/>
</dbReference>
<keyword evidence="2" id="KW-0238">DNA-binding</keyword>
<dbReference type="InterPro" id="IPR018490">
    <property type="entry name" value="cNMP-bd_dom_sf"/>
</dbReference>
<dbReference type="PROSITE" id="PS51063">
    <property type="entry name" value="HTH_CRP_2"/>
    <property type="match status" value="1"/>
</dbReference>
<reference evidence="6" key="1">
    <citation type="submission" date="2020-11" db="EMBL/GenBank/DDBJ databases">
        <title>Genome of Flavobacterium soyangense.</title>
        <authorList>
            <person name="Liu Q."/>
            <person name="Xin Y.-H."/>
        </authorList>
    </citation>
    <scope>NUCLEOTIDE SEQUENCE</scope>
    <source>
        <strain evidence="6">CGMCC 1.13493</strain>
    </source>
</reference>
<dbReference type="Pfam" id="PF13545">
    <property type="entry name" value="HTH_Crp_2"/>
    <property type="match status" value="1"/>
</dbReference>
<gene>
    <name evidence="6" type="ORF">IR213_10600</name>
</gene>
<dbReference type="AlphaFoldDB" id="A0A930Y133"/>
<sequence>MKDLLKQTYGYIYEEKLIDEIAEVSLLRDFKEGDILIDFGDSIRKMPLLIKGAIKILREDFDAGELLLYFIEKGDTCAMTMACCMGETKSEIRAVAETNGIVVMIPVMKMEEWLGKYKSWRNFVFNSYDNRLKEMLSAIDNLAFMNMDERLLNYLQEKSKINNSNEINNTHQEIAYDLHTSRVVVSRLLKALENKGKISLNRASIVMLN</sequence>
<evidence type="ECO:0000313" key="6">
    <source>
        <dbReference type="EMBL" id="MBF2709039.1"/>
    </source>
</evidence>
<protein>
    <submittedName>
        <fullName evidence="6">Crp/Fnr family transcriptional regulator</fullName>
    </submittedName>
</protein>
<dbReference type="InterPro" id="IPR036388">
    <property type="entry name" value="WH-like_DNA-bd_sf"/>
</dbReference>
<proteinExistence type="predicted"/>
<evidence type="ECO:0000256" key="2">
    <source>
        <dbReference type="ARBA" id="ARBA00023125"/>
    </source>
</evidence>
<dbReference type="InterPro" id="IPR012318">
    <property type="entry name" value="HTH_CRP"/>
</dbReference>
<dbReference type="Pfam" id="PF00027">
    <property type="entry name" value="cNMP_binding"/>
    <property type="match status" value="1"/>
</dbReference>
<keyword evidence="1" id="KW-0805">Transcription regulation</keyword>
<evidence type="ECO:0000256" key="3">
    <source>
        <dbReference type="ARBA" id="ARBA00023163"/>
    </source>
</evidence>
<dbReference type="Gene3D" id="1.10.10.10">
    <property type="entry name" value="Winged helix-like DNA-binding domain superfamily/Winged helix DNA-binding domain"/>
    <property type="match status" value="1"/>
</dbReference>
<dbReference type="InterPro" id="IPR036390">
    <property type="entry name" value="WH_DNA-bd_sf"/>
</dbReference>
<keyword evidence="3" id="KW-0804">Transcription</keyword>
<dbReference type="InterPro" id="IPR014710">
    <property type="entry name" value="RmlC-like_jellyroll"/>
</dbReference>
<feature type="domain" description="HTH crp-type" evidence="5">
    <location>
        <begin position="145"/>
        <end position="209"/>
    </location>
</feature>
<evidence type="ECO:0000259" key="4">
    <source>
        <dbReference type="PROSITE" id="PS50042"/>
    </source>
</evidence>
<keyword evidence="7" id="KW-1185">Reference proteome</keyword>
<organism evidence="6 7">
    <name type="scientific">Flavobacterium soyangense</name>
    <dbReference type="NCBI Taxonomy" id="2023265"/>
    <lineage>
        <taxon>Bacteria</taxon>
        <taxon>Pseudomonadati</taxon>
        <taxon>Bacteroidota</taxon>
        <taxon>Flavobacteriia</taxon>
        <taxon>Flavobacteriales</taxon>
        <taxon>Flavobacteriaceae</taxon>
        <taxon>Flavobacterium</taxon>
    </lineage>
</organism>
<dbReference type="GO" id="GO:0003700">
    <property type="term" value="F:DNA-binding transcription factor activity"/>
    <property type="evidence" value="ECO:0007669"/>
    <property type="project" value="TreeGrafter"/>
</dbReference>
<dbReference type="CDD" id="cd00038">
    <property type="entry name" value="CAP_ED"/>
    <property type="match status" value="1"/>
</dbReference>
<feature type="domain" description="Cyclic nucleotide-binding" evidence="4">
    <location>
        <begin position="16"/>
        <end position="76"/>
    </location>
</feature>
<dbReference type="PANTHER" id="PTHR24567">
    <property type="entry name" value="CRP FAMILY TRANSCRIPTIONAL REGULATORY PROTEIN"/>
    <property type="match status" value="1"/>
</dbReference>
<accession>A0A930Y133</accession>
<evidence type="ECO:0000259" key="5">
    <source>
        <dbReference type="PROSITE" id="PS51063"/>
    </source>
</evidence>
<dbReference type="Proteomes" id="UP000646211">
    <property type="component" value="Unassembled WGS sequence"/>
</dbReference>